<name>A0AAW5EW00_NOVHA</name>
<gene>
    <name evidence="1" type="ORF">K1W68_13600</name>
</gene>
<proteinExistence type="predicted"/>
<dbReference type="EMBL" id="JAIBCX010000047">
    <property type="protein sequence ID" value="MCJ8355013.1"/>
    <property type="molecule type" value="Genomic_DNA"/>
</dbReference>
<reference evidence="1" key="1">
    <citation type="journal article" date="2021" name="Polymers (Basel)">
        <title>Highly Stretchable Bacterial Cellulose Produced by Komagataeibacter hansenii SI1.</title>
        <authorList>
            <person name="Cielecka I."/>
            <person name="Ryngajllo M."/>
            <person name="Maniukiewicz W."/>
            <person name="Bielecki S."/>
        </authorList>
    </citation>
    <scope>NUCLEOTIDE SEQUENCE</scope>
    <source>
        <strain evidence="1">SI1</strain>
    </source>
</reference>
<sequence>MAGGSLREKNIDGSVSPGLLSIGSVGAVAFCRAHDPLERHFRDMDSVRKRLAGARLLAAGWICAVERRVRARASSRRPDVRTSHAHHCQAPWRNRALPASLGNVYPADAGASW</sequence>
<accession>A0AAW5EW00</accession>
<evidence type="ECO:0000313" key="1">
    <source>
        <dbReference type="EMBL" id="MCJ8355013.1"/>
    </source>
</evidence>
<dbReference type="Proteomes" id="UP001202887">
    <property type="component" value="Unassembled WGS sequence"/>
</dbReference>
<reference evidence="1" key="2">
    <citation type="submission" date="2022-03" db="EMBL/GenBank/DDBJ databases">
        <authorList>
            <person name="Ryngajllo M."/>
            <person name="Jacek P."/>
            <person name="Kubiak K."/>
        </authorList>
    </citation>
    <scope>NUCLEOTIDE SEQUENCE</scope>
    <source>
        <strain evidence="1">SI1</strain>
    </source>
</reference>
<dbReference type="AlphaFoldDB" id="A0AAW5EW00"/>
<dbReference type="RefSeq" id="WP_003617861.1">
    <property type="nucleotide sequence ID" value="NZ_BJNN01000063.1"/>
</dbReference>
<protein>
    <submittedName>
        <fullName evidence="1">Uncharacterized protein</fullName>
    </submittedName>
</protein>
<organism evidence="1 2">
    <name type="scientific">Novacetimonas hansenii</name>
    <name type="common">Komagataeibacter hansenii</name>
    <dbReference type="NCBI Taxonomy" id="436"/>
    <lineage>
        <taxon>Bacteria</taxon>
        <taxon>Pseudomonadati</taxon>
        <taxon>Pseudomonadota</taxon>
        <taxon>Alphaproteobacteria</taxon>
        <taxon>Acetobacterales</taxon>
        <taxon>Acetobacteraceae</taxon>
        <taxon>Novacetimonas</taxon>
    </lineage>
</organism>
<comment type="caution">
    <text evidence="1">The sequence shown here is derived from an EMBL/GenBank/DDBJ whole genome shotgun (WGS) entry which is preliminary data.</text>
</comment>
<evidence type="ECO:0000313" key="2">
    <source>
        <dbReference type="Proteomes" id="UP001202887"/>
    </source>
</evidence>